<dbReference type="OrthoDB" id="7704812at2"/>
<feature type="transmembrane region" description="Helical" evidence="1">
    <location>
        <begin position="109"/>
        <end position="129"/>
    </location>
</feature>
<dbReference type="Proteomes" id="UP000051681">
    <property type="component" value="Unassembled WGS sequence"/>
</dbReference>
<dbReference type="STRING" id="340021.TM5383_02725"/>
<dbReference type="AlphaFoldDB" id="A0A0N7M296"/>
<evidence type="ECO:0000313" key="2">
    <source>
        <dbReference type="EMBL" id="CUH85491.1"/>
    </source>
</evidence>
<dbReference type="EMBL" id="CYSF01000015">
    <property type="protein sequence ID" value="CUH85491.1"/>
    <property type="molecule type" value="Genomic_DNA"/>
</dbReference>
<feature type="transmembrane region" description="Helical" evidence="1">
    <location>
        <begin position="187"/>
        <end position="207"/>
    </location>
</feature>
<name>A0A0N7M296_9RHOB</name>
<reference evidence="2 3" key="1">
    <citation type="submission" date="2015-09" db="EMBL/GenBank/DDBJ databases">
        <authorList>
            <consortium name="Swine Surveillance"/>
        </authorList>
    </citation>
    <scope>NUCLEOTIDE SEQUENCE [LARGE SCALE GENOMIC DNA]</scope>
    <source>
        <strain evidence="2 3">CECT 8383</strain>
    </source>
</reference>
<keyword evidence="1" id="KW-0472">Membrane</keyword>
<accession>A0A0N7M296</accession>
<evidence type="ECO:0000313" key="3">
    <source>
        <dbReference type="Proteomes" id="UP000051681"/>
    </source>
</evidence>
<keyword evidence="1" id="KW-0812">Transmembrane</keyword>
<keyword evidence="1" id="KW-1133">Transmembrane helix</keyword>
<keyword evidence="3" id="KW-1185">Reference proteome</keyword>
<feature type="transmembrane region" description="Helical" evidence="1">
    <location>
        <begin position="21"/>
        <end position="45"/>
    </location>
</feature>
<gene>
    <name evidence="2" type="ORF">TM5383_02725</name>
</gene>
<protein>
    <submittedName>
        <fullName evidence="2">Uncharacterized protein</fullName>
    </submittedName>
</protein>
<dbReference type="RefSeq" id="WP_143570258.1">
    <property type="nucleotide sequence ID" value="NZ_CYSF01000015.1"/>
</dbReference>
<proteinExistence type="predicted"/>
<sequence>MLGFRLFWHAVRMVFTNLVPMAQIFALPLLVSIAVMMAFSAYIGLGPFFFFSGQHVRFNNIPAGFVAVFFGAFLVIWVALMNGVVHWHRYILLGEAPRALMLRLSWRQAAKYILGGILIILLLILPFWLLGMVAGKIAIGFAKDGNLLVAQGIMVALSLFFTALFLAFSPILPAYAIDRSIKISDALSAMSGTLGTLIVCAIGLLAVEWVGDVLVRQLAMLNMKVAGIVGIVVQMVTAMIGVSLITTIYGHFVEERPLG</sequence>
<feature type="transmembrane region" description="Helical" evidence="1">
    <location>
        <begin position="149"/>
        <end position="175"/>
    </location>
</feature>
<feature type="transmembrane region" description="Helical" evidence="1">
    <location>
        <begin position="227"/>
        <end position="249"/>
    </location>
</feature>
<evidence type="ECO:0000256" key="1">
    <source>
        <dbReference type="SAM" id="Phobius"/>
    </source>
</evidence>
<feature type="transmembrane region" description="Helical" evidence="1">
    <location>
        <begin position="65"/>
        <end position="88"/>
    </location>
</feature>
<organism evidence="2 3">
    <name type="scientific">Thalassovita mediterranea</name>
    <dbReference type="NCBI Taxonomy" id="340021"/>
    <lineage>
        <taxon>Bacteria</taxon>
        <taxon>Pseudomonadati</taxon>
        <taxon>Pseudomonadota</taxon>
        <taxon>Alphaproteobacteria</taxon>
        <taxon>Rhodobacterales</taxon>
        <taxon>Roseobacteraceae</taxon>
        <taxon>Thalassovita</taxon>
    </lineage>
</organism>